<dbReference type="Proteomes" id="UP001530400">
    <property type="component" value="Unassembled WGS sequence"/>
</dbReference>
<comment type="caution">
    <text evidence="1">The sequence shown here is derived from an EMBL/GenBank/DDBJ whole genome shotgun (WGS) entry which is preliminary data.</text>
</comment>
<keyword evidence="2" id="KW-1185">Reference proteome</keyword>
<reference evidence="1 2" key="1">
    <citation type="submission" date="2024-10" db="EMBL/GenBank/DDBJ databases">
        <title>Updated reference genomes for cyclostephanoid diatoms.</title>
        <authorList>
            <person name="Roberts W.R."/>
            <person name="Alverson A.J."/>
        </authorList>
    </citation>
    <scope>NUCLEOTIDE SEQUENCE [LARGE SCALE GENOMIC DNA]</scope>
    <source>
        <strain evidence="1 2">AJA010-31</strain>
    </source>
</reference>
<evidence type="ECO:0000313" key="1">
    <source>
        <dbReference type="EMBL" id="KAL3798120.1"/>
    </source>
</evidence>
<sequence>MTLVQCLEHKKKRLPSQNEQTQHNTKCKRKHAITNSISGMSDKNLWTEDCVLLGKLLLAVEEMQSFRDNWTSAQARHQSLPTSGMHFHRAQIRHSSMLAVHARPVPEDGGDIDVDIYMRRKRLSGAWELMKSVDGELWAEVCQLYSMVMAVQQNPELFKDEPSVLEDVEEAKLLMRNAEILAAVETIESFRQEEWSNEQASTAIRHGSELTTHISHRNESVIESKVRHAEHANAWQTMKTADKVKWAMACLYHEEVMKELAKKKEMLDAAVWVIQDFNSKNWTSAHLEADEDPQWRKSQIRHGSTLAVHETSTPDADDPVYHAHRERMVEAWKVMKTVGSKEWTDACKAHEDLVLKAQKTTPFKVSDPGSFKAIVGPGSFQGGVIRKHPPVKNSVNGIAA</sequence>
<name>A0ABD3QK54_9STRA</name>
<evidence type="ECO:0000313" key="2">
    <source>
        <dbReference type="Proteomes" id="UP001530400"/>
    </source>
</evidence>
<dbReference type="EMBL" id="JALLPJ020000230">
    <property type="protein sequence ID" value="KAL3798120.1"/>
    <property type="molecule type" value="Genomic_DNA"/>
</dbReference>
<proteinExistence type="predicted"/>
<dbReference type="AlphaFoldDB" id="A0ABD3QK54"/>
<accession>A0ABD3QK54</accession>
<organism evidence="1 2">
    <name type="scientific">Cyclotella atomus</name>
    <dbReference type="NCBI Taxonomy" id="382360"/>
    <lineage>
        <taxon>Eukaryota</taxon>
        <taxon>Sar</taxon>
        <taxon>Stramenopiles</taxon>
        <taxon>Ochrophyta</taxon>
        <taxon>Bacillariophyta</taxon>
        <taxon>Coscinodiscophyceae</taxon>
        <taxon>Thalassiosirophycidae</taxon>
        <taxon>Stephanodiscales</taxon>
        <taxon>Stephanodiscaceae</taxon>
        <taxon>Cyclotella</taxon>
    </lineage>
</organism>
<gene>
    <name evidence="1" type="ORF">ACHAWO_010864</name>
</gene>
<protein>
    <submittedName>
        <fullName evidence="1">Uncharacterized protein</fullName>
    </submittedName>
</protein>